<dbReference type="PANTHER" id="PTHR42886:SF53">
    <property type="entry name" value="ALPHA_BETA-HYDROLASES SUPERFAMILY PROTEIN"/>
    <property type="match status" value="1"/>
</dbReference>
<organism evidence="3 4">
    <name type="scientific">Rhizophagus irregularis (strain DAOM 181602 / DAOM 197198 / MUCL 43194)</name>
    <name type="common">Arbuscular mycorrhizal fungus</name>
    <name type="synonym">Glomus intraradices</name>
    <dbReference type="NCBI Taxonomy" id="747089"/>
    <lineage>
        <taxon>Eukaryota</taxon>
        <taxon>Fungi</taxon>
        <taxon>Fungi incertae sedis</taxon>
        <taxon>Mucoromycota</taxon>
        <taxon>Glomeromycotina</taxon>
        <taxon>Glomeromycetes</taxon>
        <taxon>Glomerales</taxon>
        <taxon>Glomeraceae</taxon>
        <taxon>Rhizophagus</taxon>
    </lineage>
</organism>
<sequence>MHDNHRIPPLIMEETTFYVDTGKGFNLSAGLQLKPNAPSEGIVILCHGILNTRFSKTILCVIERIPYHTLSFDFQGNGLSGGTTTYGNYYEEVENIRCIITYVRENLNRKVLCICGHSKGAVDVLLYASKYNDVPLIVNLSARYDHTEAPSNRFKPEQLEELQKKGSFVWIKYSDREYIIRDDDLKERNNLDTSVVRNIDKQKVKVLTIHGSKDEVCSVKDAYIYDKLIGPEPYHKLMIVQDADHRFGNINHQKIMAGAITSWLDENKSWVFNEIGYV</sequence>
<reference evidence="3 4" key="2">
    <citation type="journal article" date="2018" name="New Phytol.">
        <title>High intraspecific genome diversity in the model arbuscular mycorrhizal symbiont Rhizophagus irregularis.</title>
        <authorList>
            <person name="Chen E.C.H."/>
            <person name="Morin E."/>
            <person name="Beaudet D."/>
            <person name="Noel J."/>
            <person name="Yildirir G."/>
            <person name="Ndikumana S."/>
            <person name="Charron P."/>
            <person name="St-Onge C."/>
            <person name="Giorgi J."/>
            <person name="Kruger M."/>
            <person name="Marton T."/>
            <person name="Ropars J."/>
            <person name="Grigoriev I.V."/>
            <person name="Hainaut M."/>
            <person name="Henrissat B."/>
            <person name="Roux C."/>
            <person name="Martin F."/>
            <person name="Corradi N."/>
        </authorList>
    </citation>
    <scope>NUCLEOTIDE SEQUENCE [LARGE SCALE GENOMIC DNA]</scope>
    <source>
        <strain evidence="3 4">DAOM 197198</strain>
    </source>
</reference>
<dbReference type="AlphaFoldDB" id="A0A2P4QD24"/>
<dbReference type="PANTHER" id="PTHR42886">
    <property type="entry name" value="RE40534P-RELATED"/>
    <property type="match status" value="1"/>
</dbReference>
<feature type="domain" description="Peptidase S9 prolyl oligopeptidase catalytic" evidence="1">
    <location>
        <begin position="187"/>
        <end position="267"/>
    </location>
</feature>
<comment type="caution">
    <text evidence="3">The sequence shown here is derived from an EMBL/GenBank/DDBJ whole genome shotgun (WGS) entry which is preliminary data.</text>
</comment>
<evidence type="ECO:0000313" key="3">
    <source>
        <dbReference type="EMBL" id="POG75525.1"/>
    </source>
</evidence>
<name>A0A2P4QD24_RHIID</name>
<dbReference type="VEuPathDB" id="FungiDB:RhiirFUN_001448"/>
<dbReference type="GO" id="GO:0008236">
    <property type="term" value="F:serine-type peptidase activity"/>
    <property type="evidence" value="ECO:0007669"/>
    <property type="project" value="InterPro"/>
</dbReference>
<keyword evidence="3" id="KW-0378">Hydrolase</keyword>
<reference evidence="3 4" key="1">
    <citation type="journal article" date="2013" name="Proc. Natl. Acad. Sci. U.S.A.">
        <title>Genome of an arbuscular mycorrhizal fungus provides insight into the oldest plant symbiosis.</title>
        <authorList>
            <person name="Tisserant E."/>
            <person name="Malbreil M."/>
            <person name="Kuo A."/>
            <person name="Kohler A."/>
            <person name="Symeonidi A."/>
            <person name="Balestrini R."/>
            <person name="Charron P."/>
            <person name="Duensing N."/>
            <person name="Frei Dit Frey N."/>
            <person name="Gianinazzi-Pearson V."/>
            <person name="Gilbert L.B."/>
            <person name="Handa Y."/>
            <person name="Herr J.R."/>
            <person name="Hijri M."/>
            <person name="Koul R."/>
            <person name="Kawaguchi M."/>
            <person name="Krajinski F."/>
            <person name="Lammers P.J."/>
            <person name="Masclaux F.G."/>
            <person name="Murat C."/>
            <person name="Morin E."/>
            <person name="Ndikumana S."/>
            <person name="Pagni M."/>
            <person name="Petitpierre D."/>
            <person name="Requena N."/>
            <person name="Rosikiewicz P."/>
            <person name="Riley R."/>
            <person name="Saito K."/>
            <person name="San Clemente H."/>
            <person name="Shapiro H."/>
            <person name="van Tuinen D."/>
            <person name="Becard G."/>
            <person name="Bonfante P."/>
            <person name="Paszkowski U."/>
            <person name="Shachar-Hill Y.Y."/>
            <person name="Tuskan G.A."/>
            <person name="Young P.W."/>
            <person name="Sanders I.R."/>
            <person name="Henrissat B."/>
            <person name="Rensing S.A."/>
            <person name="Grigoriev I.V."/>
            <person name="Corradi N."/>
            <person name="Roux C."/>
            <person name="Martin F."/>
        </authorList>
    </citation>
    <scope>NUCLEOTIDE SEQUENCE [LARGE SCALE GENOMIC DNA]</scope>
    <source>
        <strain evidence="3 4">DAOM 197198</strain>
    </source>
</reference>
<dbReference type="InterPro" id="IPR029058">
    <property type="entry name" value="AB_hydrolase_fold"/>
</dbReference>
<dbReference type="Gene3D" id="3.40.50.1820">
    <property type="entry name" value="alpha/beta hydrolase"/>
    <property type="match status" value="1"/>
</dbReference>
<dbReference type="Pfam" id="PF00326">
    <property type="entry name" value="Peptidase_S9"/>
    <property type="match status" value="1"/>
</dbReference>
<proteinExistence type="predicted"/>
<accession>A0A2P4QD24</accession>
<dbReference type="GO" id="GO:0006508">
    <property type="term" value="P:proteolysis"/>
    <property type="evidence" value="ECO:0007669"/>
    <property type="project" value="InterPro"/>
</dbReference>
<evidence type="ECO:0000259" key="2">
    <source>
        <dbReference type="Pfam" id="PF12146"/>
    </source>
</evidence>
<keyword evidence="4" id="KW-1185">Reference proteome</keyword>
<evidence type="ECO:0000313" key="4">
    <source>
        <dbReference type="Proteomes" id="UP000018888"/>
    </source>
</evidence>
<dbReference type="Proteomes" id="UP000018888">
    <property type="component" value="Unassembled WGS sequence"/>
</dbReference>
<dbReference type="SUPFAM" id="SSF53474">
    <property type="entry name" value="alpha/beta-Hydrolases"/>
    <property type="match status" value="1"/>
</dbReference>
<evidence type="ECO:0000259" key="1">
    <source>
        <dbReference type="Pfam" id="PF00326"/>
    </source>
</evidence>
<dbReference type="EMBL" id="AUPC02000060">
    <property type="protein sequence ID" value="POG75525.1"/>
    <property type="molecule type" value="Genomic_DNA"/>
</dbReference>
<dbReference type="InterPro" id="IPR022742">
    <property type="entry name" value="Hydrolase_4"/>
</dbReference>
<dbReference type="InterPro" id="IPR001375">
    <property type="entry name" value="Peptidase_S9_cat"/>
</dbReference>
<gene>
    <name evidence="3" type="ORF">GLOIN_2v1565619</name>
</gene>
<dbReference type="Pfam" id="PF12146">
    <property type="entry name" value="Hydrolase_4"/>
    <property type="match status" value="1"/>
</dbReference>
<protein>
    <submittedName>
        <fullName evidence="3">Alpha/Beta hydrolase protein</fullName>
    </submittedName>
</protein>
<feature type="domain" description="Serine aminopeptidase S33" evidence="2">
    <location>
        <begin position="39"/>
        <end position="144"/>
    </location>
</feature>